<dbReference type="EMBL" id="VHLG01000003">
    <property type="protein sequence ID" value="TPW31621.1"/>
    <property type="molecule type" value="Genomic_DNA"/>
</dbReference>
<evidence type="ECO:0008006" key="3">
    <source>
        <dbReference type="Google" id="ProtNLM"/>
    </source>
</evidence>
<dbReference type="RefSeq" id="WP_141148390.1">
    <property type="nucleotide sequence ID" value="NZ_VHLG01000003.1"/>
</dbReference>
<evidence type="ECO:0000313" key="1">
    <source>
        <dbReference type="EMBL" id="TPW31621.1"/>
    </source>
</evidence>
<protein>
    <recommendedName>
        <fullName evidence="3">Multiple sugar transport system ATP-binding protein</fullName>
    </recommendedName>
</protein>
<organism evidence="1 2">
    <name type="scientific">Martelella alba</name>
    <dbReference type="NCBI Taxonomy" id="2590451"/>
    <lineage>
        <taxon>Bacteria</taxon>
        <taxon>Pseudomonadati</taxon>
        <taxon>Pseudomonadota</taxon>
        <taxon>Alphaproteobacteria</taxon>
        <taxon>Hyphomicrobiales</taxon>
        <taxon>Aurantimonadaceae</taxon>
        <taxon>Martelella</taxon>
    </lineage>
</organism>
<dbReference type="Proteomes" id="UP000318801">
    <property type="component" value="Unassembled WGS sequence"/>
</dbReference>
<accession>A0A506UEM8</accession>
<dbReference type="AlphaFoldDB" id="A0A506UEM8"/>
<name>A0A506UEM8_9HYPH</name>
<dbReference type="OrthoDB" id="9979794at2"/>
<comment type="caution">
    <text evidence="1">The sequence shown here is derived from an EMBL/GenBank/DDBJ whole genome shotgun (WGS) entry which is preliminary data.</text>
</comment>
<sequence>MKITSVTSAFEGRSWSSLGLPFAARIPVDDARMLDESACGKPFSLSFVMEKAHVFDDETGANLTL</sequence>
<reference evidence="1 2" key="1">
    <citation type="submission" date="2019-06" db="EMBL/GenBank/DDBJ databases">
        <authorList>
            <person name="Li M."/>
        </authorList>
    </citation>
    <scope>NUCLEOTIDE SEQUENCE [LARGE SCALE GENOMIC DNA]</scope>
    <source>
        <strain evidence="1 2">BGMRC2036</strain>
    </source>
</reference>
<proteinExistence type="predicted"/>
<gene>
    <name evidence="1" type="ORF">FJU08_07700</name>
</gene>
<evidence type="ECO:0000313" key="2">
    <source>
        <dbReference type="Proteomes" id="UP000318801"/>
    </source>
</evidence>
<keyword evidence="2" id="KW-1185">Reference proteome</keyword>